<reference evidence="1" key="1">
    <citation type="submission" date="2017-05" db="UniProtKB">
        <authorList>
            <consortium name="EnsemblMetazoa"/>
        </authorList>
    </citation>
    <scope>IDENTIFICATION</scope>
</reference>
<proteinExistence type="predicted"/>
<dbReference type="InParanoid" id="A0A1X7U7J9"/>
<sequence>MIRNNENQYPYDLESKHPEVGRLLKTVSGINGDEYGFTVAQCPPDVVSFFILNDRTIHVPLTEPLCLQCRFFTNEGNFFTFSDGVWRKGSTVLNDRDFNGNVNLSSTSDTMRMTLEYPDDLVNVGDTITCSSSTAGQQSRITFGNY</sequence>
<dbReference type="EnsemblMetazoa" id="Aqu2.1.23431_001">
    <property type="protein sequence ID" value="Aqu2.1.23431_001"/>
    <property type="gene ID" value="Aqu2.1.23431"/>
</dbReference>
<dbReference type="AlphaFoldDB" id="A0A1X7U7J9"/>
<accession>A0A1X7U7J9</accession>
<name>A0A1X7U7J9_AMPQE</name>
<evidence type="ECO:0000313" key="1">
    <source>
        <dbReference type="EnsemblMetazoa" id="Aqu2.1.23431_001"/>
    </source>
</evidence>
<protein>
    <submittedName>
        <fullName evidence="1">Uncharacterized protein</fullName>
    </submittedName>
</protein>
<organism evidence="1">
    <name type="scientific">Amphimedon queenslandica</name>
    <name type="common">Sponge</name>
    <dbReference type="NCBI Taxonomy" id="400682"/>
    <lineage>
        <taxon>Eukaryota</taxon>
        <taxon>Metazoa</taxon>
        <taxon>Porifera</taxon>
        <taxon>Demospongiae</taxon>
        <taxon>Heteroscleromorpha</taxon>
        <taxon>Haplosclerida</taxon>
        <taxon>Niphatidae</taxon>
        <taxon>Amphimedon</taxon>
    </lineage>
</organism>